<protein>
    <submittedName>
        <fullName evidence="2">Uncharacterized protein</fullName>
    </submittedName>
</protein>
<sequence>MAQLRDKNNALERKNEAMTSDNVRLEEENNRLAHQNSALAVDREVMHHWLNGLTVSMWRLTYDCVYRATGSADCPYKVIHIYPPFTVLSDELLKEALKKALSKILNEGGKIWGQVWSDN</sequence>
<evidence type="ECO:0000256" key="1">
    <source>
        <dbReference type="SAM" id="MobiDB-lite"/>
    </source>
</evidence>
<organism evidence="2 3">
    <name type="scientific">Cladophialophora psammophila CBS 110553</name>
    <dbReference type="NCBI Taxonomy" id="1182543"/>
    <lineage>
        <taxon>Eukaryota</taxon>
        <taxon>Fungi</taxon>
        <taxon>Dikarya</taxon>
        <taxon>Ascomycota</taxon>
        <taxon>Pezizomycotina</taxon>
        <taxon>Eurotiomycetes</taxon>
        <taxon>Chaetothyriomycetidae</taxon>
        <taxon>Chaetothyriales</taxon>
        <taxon>Herpotrichiellaceae</taxon>
        <taxon>Cladophialophora</taxon>
    </lineage>
</organism>
<dbReference type="Proteomes" id="UP000019471">
    <property type="component" value="Unassembled WGS sequence"/>
</dbReference>
<keyword evidence="3" id="KW-1185">Reference proteome</keyword>
<dbReference type="OrthoDB" id="10536574at2759"/>
<reference evidence="2 3" key="1">
    <citation type="submission" date="2013-03" db="EMBL/GenBank/DDBJ databases">
        <title>The Genome Sequence of Cladophialophora psammophila CBS 110553.</title>
        <authorList>
            <consortium name="The Broad Institute Genomics Platform"/>
            <person name="Cuomo C."/>
            <person name="de Hoog S."/>
            <person name="Gorbushina A."/>
            <person name="Walker B."/>
            <person name="Young S.K."/>
            <person name="Zeng Q."/>
            <person name="Gargeya S."/>
            <person name="Fitzgerald M."/>
            <person name="Haas B."/>
            <person name="Abouelleil A."/>
            <person name="Allen A.W."/>
            <person name="Alvarado L."/>
            <person name="Arachchi H.M."/>
            <person name="Berlin A.M."/>
            <person name="Chapman S.B."/>
            <person name="Gainer-Dewar J."/>
            <person name="Goldberg J."/>
            <person name="Griggs A."/>
            <person name="Gujja S."/>
            <person name="Hansen M."/>
            <person name="Howarth C."/>
            <person name="Imamovic A."/>
            <person name="Ireland A."/>
            <person name="Larimer J."/>
            <person name="McCowan C."/>
            <person name="Murphy C."/>
            <person name="Pearson M."/>
            <person name="Poon T.W."/>
            <person name="Priest M."/>
            <person name="Roberts A."/>
            <person name="Saif S."/>
            <person name="Shea T."/>
            <person name="Sisk P."/>
            <person name="Sykes S."/>
            <person name="Wortman J."/>
            <person name="Nusbaum C."/>
            <person name="Birren B."/>
        </authorList>
    </citation>
    <scope>NUCLEOTIDE SEQUENCE [LARGE SCALE GENOMIC DNA]</scope>
    <source>
        <strain evidence="2 3">CBS 110553</strain>
    </source>
</reference>
<gene>
    <name evidence="2" type="ORF">A1O5_07064</name>
</gene>
<name>W9WZ95_9EURO</name>
<feature type="compositionally biased region" description="Basic and acidic residues" evidence="1">
    <location>
        <begin position="1"/>
        <end position="16"/>
    </location>
</feature>
<evidence type="ECO:0000313" key="3">
    <source>
        <dbReference type="Proteomes" id="UP000019471"/>
    </source>
</evidence>
<proteinExistence type="predicted"/>
<accession>W9WZ95</accession>
<dbReference type="EMBL" id="AMGX01000010">
    <property type="protein sequence ID" value="EXJ69991.1"/>
    <property type="molecule type" value="Genomic_DNA"/>
</dbReference>
<evidence type="ECO:0000313" key="2">
    <source>
        <dbReference type="EMBL" id="EXJ69991.1"/>
    </source>
</evidence>
<feature type="region of interest" description="Disordered" evidence="1">
    <location>
        <begin position="1"/>
        <end position="26"/>
    </location>
</feature>
<dbReference type="RefSeq" id="XP_007745843.1">
    <property type="nucleotide sequence ID" value="XM_007747653.1"/>
</dbReference>
<dbReference type="AlphaFoldDB" id="W9WZ95"/>
<comment type="caution">
    <text evidence="2">The sequence shown here is derived from an EMBL/GenBank/DDBJ whole genome shotgun (WGS) entry which is preliminary data.</text>
</comment>
<dbReference type="GeneID" id="19191770"/>
<dbReference type="HOGENOM" id="CLU_2061258_0_0_1"/>